<proteinExistence type="predicted"/>
<comment type="caution">
    <text evidence="2">The sequence shown here is derived from an EMBL/GenBank/DDBJ whole genome shotgun (WGS) entry which is preliminary data.</text>
</comment>
<evidence type="ECO:0000256" key="1">
    <source>
        <dbReference type="SAM" id="MobiDB-lite"/>
    </source>
</evidence>
<dbReference type="AlphaFoldDB" id="A0A2I1HWN6"/>
<protein>
    <submittedName>
        <fullName evidence="2">Uncharacterized protein</fullName>
    </submittedName>
</protein>
<evidence type="ECO:0000313" key="2">
    <source>
        <dbReference type="EMBL" id="PKY63288.1"/>
    </source>
</evidence>
<sequence length="115" mass="13420">MVNDLSAFQNHYHGKITALTDRQLFLHDKIKRKKNIPKTSQQLVKLEKELAKFKLDYSSVKDDRDSHHRYKGHTSDDTKKLELRPNKRITPSSTGISRSHDHVKKARSDSLIKED</sequence>
<feature type="compositionally biased region" description="Basic and acidic residues" evidence="1">
    <location>
        <begin position="106"/>
        <end position="115"/>
    </location>
</feature>
<reference evidence="2 3" key="1">
    <citation type="submission" date="2015-10" db="EMBL/GenBank/DDBJ databases">
        <title>Genome analyses suggest a sexual origin of heterokaryosis in a supposedly ancient asexual fungus.</title>
        <authorList>
            <person name="Ropars J."/>
            <person name="Sedzielewska K."/>
            <person name="Noel J."/>
            <person name="Charron P."/>
            <person name="Farinelli L."/>
            <person name="Marton T."/>
            <person name="Kruger M."/>
            <person name="Pelin A."/>
            <person name="Brachmann A."/>
            <person name="Corradi N."/>
        </authorList>
    </citation>
    <scope>NUCLEOTIDE SEQUENCE [LARGE SCALE GENOMIC DNA]</scope>
    <source>
        <strain evidence="2 3">A4</strain>
    </source>
</reference>
<dbReference type="EMBL" id="LLXI01009670">
    <property type="protein sequence ID" value="PKY63288.1"/>
    <property type="molecule type" value="Genomic_DNA"/>
</dbReference>
<evidence type="ECO:0000313" key="3">
    <source>
        <dbReference type="Proteomes" id="UP000234323"/>
    </source>
</evidence>
<keyword evidence="3" id="KW-1185">Reference proteome</keyword>
<dbReference type="Proteomes" id="UP000234323">
    <property type="component" value="Unassembled WGS sequence"/>
</dbReference>
<feature type="compositionally biased region" description="Basic and acidic residues" evidence="1">
    <location>
        <begin position="73"/>
        <end position="85"/>
    </location>
</feature>
<organism evidence="2 3">
    <name type="scientific">Rhizophagus irregularis</name>
    <dbReference type="NCBI Taxonomy" id="588596"/>
    <lineage>
        <taxon>Eukaryota</taxon>
        <taxon>Fungi</taxon>
        <taxon>Fungi incertae sedis</taxon>
        <taxon>Mucoromycota</taxon>
        <taxon>Glomeromycotina</taxon>
        <taxon>Glomeromycetes</taxon>
        <taxon>Glomerales</taxon>
        <taxon>Glomeraceae</taxon>
        <taxon>Rhizophagus</taxon>
    </lineage>
</organism>
<feature type="region of interest" description="Disordered" evidence="1">
    <location>
        <begin position="60"/>
        <end position="115"/>
    </location>
</feature>
<accession>A0A2I1HWN6</accession>
<name>A0A2I1HWN6_9GLOM</name>
<gene>
    <name evidence="2" type="ORF">RhiirA4_433081</name>
</gene>